<evidence type="ECO:0000256" key="4">
    <source>
        <dbReference type="ARBA" id="ARBA00022525"/>
    </source>
</evidence>
<dbReference type="Pfam" id="PF17181">
    <property type="entry name" value="EPF"/>
    <property type="match status" value="1"/>
</dbReference>
<evidence type="ECO:0000313" key="9">
    <source>
        <dbReference type="Proteomes" id="UP001279734"/>
    </source>
</evidence>
<sequence>MAMNSLCFISTIIIALFLLLTSPAACSSDPPWMMMGQEKGLLWEEKTRLGSIPPSCYNKCNQCHPCKAVQVPTLPSHDRVQLSQARKFLPTRFYDWRAGSYGNRHSDYKPLGWKCRCRGHFFNP</sequence>
<evidence type="ECO:0000256" key="1">
    <source>
        <dbReference type="ARBA" id="ARBA00004613"/>
    </source>
</evidence>
<comment type="function">
    <text evidence="7">Controls stomatal patterning.</text>
</comment>
<comment type="subcellular location">
    <subcellularLocation>
        <location evidence="1 7">Secreted</location>
    </subcellularLocation>
</comment>
<dbReference type="PANTHER" id="PTHR33109">
    <property type="entry name" value="EPIDERMAL PATTERNING FACTOR-LIKE PROTEIN 4"/>
    <property type="match status" value="1"/>
</dbReference>
<name>A0AAD3SQ93_NEPGR</name>
<protein>
    <recommendedName>
        <fullName evidence="7">Epidermal patterning factor-like protein</fullName>
    </recommendedName>
</protein>
<keyword evidence="6" id="KW-1015">Disulfide bond</keyword>
<dbReference type="AlphaFoldDB" id="A0AAD3SQ93"/>
<keyword evidence="5 7" id="KW-0732">Signal</keyword>
<evidence type="ECO:0000256" key="3">
    <source>
        <dbReference type="ARBA" id="ARBA00022473"/>
    </source>
</evidence>
<keyword evidence="9" id="KW-1185">Reference proteome</keyword>
<dbReference type="Proteomes" id="UP001279734">
    <property type="component" value="Unassembled WGS sequence"/>
</dbReference>
<dbReference type="InterPro" id="IPR039455">
    <property type="entry name" value="EPFL"/>
</dbReference>
<dbReference type="PANTHER" id="PTHR33109:SF102">
    <property type="entry name" value="EPIDERMAL PATTERNING FACTOR-LIKE PROTEIN 1"/>
    <property type="match status" value="1"/>
</dbReference>
<evidence type="ECO:0000313" key="8">
    <source>
        <dbReference type="EMBL" id="GMH14466.1"/>
    </source>
</evidence>
<evidence type="ECO:0000256" key="5">
    <source>
        <dbReference type="ARBA" id="ARBA00022729"/>
    </source>
</evidence>
<keyword evidence="3 7" id="KW-0217">Developmental protein</keyword>
<dbReference type="EMBL" id="BSYO01000014">
    <property type="protein sequence ID" value="GMH14466.1"/>
    <property type="molecule type" value="Genomic_DNA"/>
</dbReference>
<feature type="signal peptide" evidence="7">
    <location>
        <begin position="1"/>
        <end position="27"/>
    </location>
</feature>
<evidence type="ECO:0000256" key="2">
    <source>
        <dbReference type="ARBA" id="ARBA00008127"/>
    </source>
</evidence>
<comment type="similarity">
    <text evidence="2 7">Belongs to the plant cysteine rich small secretory peptide family. Epidermal patterning factor subfamily.</text>
</comment>
<organism evidence="8 9">
    <name type="scientific">Nepenthes gracilis</name>
    <name type="common">Slender pitcher plant</name>
    <dbReference type="NCBI Taxonomy" id="150966"/>
    <lineage>
        <taxon>Eukaryota</taxon>
        <taxon>Viridiplantae</taxon>
        <taxon>Streptophyta</taxon>
        <taxon>Embryophyta</taxon>
        <taxon>Tracheophyta</taxon>
        <taxon>Spermatophyta</taxon>
        <taxon>Magnoliopsida</taxon>
        <taxon>eudicotyledons</taxon>
        <taxon>Gunneridae</taxon>
        <taxon>Pentapetalae</taxon>
        <taxon>Caryophyllales</taxon>
        <taxon>Nepenthaceae</taxon>
        <taxon>Nepenthes</taxon>
    </lineage>
</organism>
<dbReference type="GO" id="GO:0010052">
    <property type="term" value="P:guard cell differentiation"/>
    <property type="evidence" value="ECO:0007669"/>
    <property type="project" value="UniProtKB-UniRule"/>
</dbReference>
<evidence type="ECO:0000256" key="7">
    <source>
        <dbReference type="RuleBase" id="RU367102"/>
    </source>
</evidence>
<gene>
    <name evidence="8" type="ORF">Nepgr_016307</name>
</gene>
<comment type="caution">
    <text evidence="8">The sequence shown here is derived from an EMBL/GenBank/DDBJ whole genome shotgun (WGS) entry which is preliminary data.</text>
</comment>
<keyword evidence="4 7" id="KW-0964">Secreted</keyword>
<accession>A0AAD3SQ93</accession>
<proteinExistence type="inferred from homology"/>
<feature type="chain" id="PRO_5041778618" description="Epidermal patterning factor-like protein" evidence="7">
    <location>
        <begin position="28"/>
        <end position="124"/>
    </location>
</feature>
<evidence type="ECO:0000256" key="6">
    <source>
        <dbReference type="ARBA" id="ARBA00023157"/>
    </source>
</evidence>
<reference evidence="8" key="1">
    <citation type="submission" date="2023-05" db="EMBL/GenBank/DDBJ databases">
        <title>Nepenthes gracilis genome sequencing.</title>
        <authorList>
            <person name="Fukushima K."/>
        </authorList>
    </citation>
    <scope>NUCLEOTIDE SEQUENCE</scope>
    <source>
        <strain evidence="8">SING2019-196</strain>
    </source>
</reference>
<dbReference type="GO" id="GO:0005576">
    <property type="term" value="C:extracellular region"/>
    <property type="evidence" value="ECO:0007669"/>
    <property type="project" value="UniProtKB-SubCell"/>
</dbReference>